<feature type="compositionally biased region" description="Basic and acidic residues" evidence="2">
    <location>
        <begin position="21"/>
        <end position="33"/>
    </location>
</feature>
<feature type="compositionally biased region" description="Basic residues" evidence="2">
    <location>
        <begin position="617"/>
        <end position="627"/>
    </location>
</feature>
<dbReference type="CDD" id="cd00105">
    <property type="entry name" value="KH-I"/>
    <property type="match status" value="1"/>
</dbReference>
<feature type="compositionally biased region" description="Low complexity" evidence="2">
    <location>
        <begin position="466"/>
        <end position="494"/>
    </location>
</feature>
<dbReference type="InterPro" id="IPR004088">
    <property type="entry name" value="KH_dom_type_1"/>
</dbReference>
<dbReference type="eggNOG" id="ENOG502SQ3B">
    <property type="taxonomic scope" value="Eukaryota"/>
</dbReference>
<proteinExistence type="predicted"/>
<dbReference type="EMBL" id="GG662712">
    <property type="protein sequence ID" value="EAR94501.3"/>
    <property type="molecule type" value="Genomic_DNA"/>
</dbReference>
<sequence>MQDNYSNNQGKLDENSDENNQYDRSRSKSKDSLESYNHNSQRSQSRNQSCSRSNSSYNEDNMEHDQDHDMEINNAASHSEGNNQISDDRKKIFDYDLFFENEQKDIILQDEKQFVDAVQQASKISEIKIDKSFSIPDLNGVLVRFIDKEQQPKYEALQQAFKFVYDRMSEDKDKGFTAICLVPNGMVSLVIGIKGKQINQIMNESNTKVVANQPINKMTSRTIRIDGEYKKVAVAIKLIYQIIEERSPKVSQIEKEPQPVNYQEQESKARYVINNKVKKYLEQKKDFIRNLEKDFKVSFKFYEDRKQRQLKKTDIICSIKGKLQDIFPSSMKFFEKVDQFYNQNPNDLQDYYLRLLIPNRYVTKLIGAGGCMIKDIAAKSKGAQIKIMSDKQKDRDQRECLISIAGALACKVDACLLILQQLEIFKNGGPILISGKNINDNLVNQFKNSVQDQESSIKNTENFIRGGSSSNNNNNNGNNNNMNNSGMNNNNMNNNKRDDYGNQGNNNNMGMNYNNQNNNKMNNQYNNNNQMNHPYNQGNQNKYNNQRDNQRDMNMNQRDNMRGDMRDNMRDSRDNQRDNRDNQRDNMRDNQRDNMRDQRMLSPSSRMRKDSSDYRKMKSKSRSRSRSQNKDKNRQRKREKEADRYSPDPRYEKDQKKKISVDEYEGKIRLLVPIKVANKLEKQFIQSFKDISRCQKICFEDEKDFQDSQYRRLLMKGTTDQIKQAFNLIQREIFLSELDF</sequence>
<dbReference type="InterPro" id="IPR036612">
    <property type="entry name" value="KH_dom_type_1_sf"/>
</dbReference>
<dbReference type="InterPro" id="IPR004087">
    <property type="entry name" value="KH_dom"/>
</dbReference>
<feature type="compositionally biased region" description="Basic and acidic residues" evidence="2">
    <location>
        <begin position="607"/>
        <end position="616"/>
    </location>
</feature>
<dbReference type="STRING" id="312017.Q23DM7"/>
<feature type="domain" description="K Homology" evidence="3">
    <location>
        <begin position="349"/>
        <end position="423"/>
    </location>
</feature>
<dbReference type="SMART" id="SM00322">
    <property type="entry name" value="KH"/>
    <property type="match status" value="2"/>
</dbReference>
<evidence type="ECO:0000313" key="4">
    <source>
        <dbReference type="EMBL" id="EAR94501.3"/>
    </source>
</evidence>
<feature type="region of interest" description="Disordered" evidence="2">
    <location>
        <begin position="461"/>
        <end position="657"/>
    </location>
</feature>
<dbReference type="PROSITE" id="PS50084">
    <property type="entry name" value="KH_TYPE_1"/>
    <property type="match status" value="2"/>
</dbReference>
<reference evidence="5" key="1">
    <citation type="journal article" date="2006" name="PLoS Biol.">
        <title>Macronuclear genome sequence of the ciliate Tetrahymena thermophila, a model eukaryote.</title>
        <authorList>
            <person name="Eisen J.A."/>
            <person name="Coyne R.S."/>
            <person name="Wu M."/>
            <person name="Wu D."/>
            <person name="Thiagarajan M."/>
            <person name="Wortman J.R."/>
            <person name="Badger J.H."/>
            <person name="Ren Q."/>
            <person name="Amedeo P."/>
            <person name="Jones K.M."/>
            <person name="Tallon L.J."/>
            <person name="Delcher A.L."/>
            <person name="Salzberg S.L."/>
            <person name="Silva J.C."/>
            <person name="Haas B.J."/>
            <person name="Majoros W.H."/>
            <person name="Farzad M."/>
            <person name="Carlton J.M."/>
            <person name="Smith R.K. Jr."/>
            <person name="Garg J."/>
            <person name="Pearlman R.E."/>
            <person name="Karrer K.M."/>
            <person name="Sun L."/>
            <person name="Manning G."/>
            <person name="Elde N.C."/>
            <person name="Turkewitz A.P."/>
            <person name="Asai D.J."/>
            <person name="Wilkes D.E."/>
            <person name="Wang Y."/>
            <person name="Cai H."/>
            <person name="Collins K."/>
            <person name="Stewart B.A."/>
            <person name="Lee S.R."/>
            <person name="Wilamowska K."/>
            <person name="Weinberg Z."/>
            <person name="Ruzzo W.L."/>
            <person name="Wloga D."/>
            <person name="Gaertig J."/>
            <person name="Frankel J."/>
            <person name="Tsao C.-C."/>
            <person name="Gorovsky M.A."/>
            <person name="Keeling P.J."/>
            <person name="Waller R.F."/>
            <person name="Patron N.J."/>
            <person name="Cherry J.M."/>
            <person name="Stover N.A."/>
            <person name="Krieger C.J."/>
            <person name="del Toro C."/>
            <person name="Ryder H.F."/>
            <person name="Williamson S.C."/>
            <person name="Barbeau R.A."/>
            <person name="Hamilton E.P."/>
            <person name="Orias E."/>
        </authorList>
    </citation>
    <scope>NUCLEOTIDE SEQUENCE [LARGE SCALE GENOMIC DNA]</scope>
    <source>
        <strain evidence="5">SB210</strain>
    </source>
</reference>
<dbReference type="GO" id="GO:0003723">
    <property type="term" value="F:RNA binding"/>
    <property type="evidence" value="ECO:0007669"/>
    <property type="project" value="UniProtKB-UniRule"/>
</dbReference>
<feature type="region of interest" description="Disordered" evidence="2">
    <location>
        <begin position="1"/>
        <end position="64"/>
    </location>
</feature>
<dbReference type="PANTHER" id="PTHR45750">
    <property type="entry name" value="GH11602P"/>
    <property type="match status" value="1"/>
</dbReference>
<gene>
    <name evidence="4" type="ORF">TTHERM_00046640</name>
</gene>
<dbReference type="KEGG" id="tet:TTHERM_00046640"/>
<dbReference type="RefSeq" id="XP_001014659.3">
    <property type="nucleotide sequence ID" value="XM_001014659.3"/>
</dbReference>
<evidence type="ECO:0000259" key="3">
    <source>
        <dbReference type="SMART" id="SM00322"/>
    </source>
</evidence>
<name>Q23DM7_TETTS</name>
<dbReference type="Proteomes" id="UP000009168">
    <property type="component" value="Unassembled WGS sequence"/>
</dbReference>
<dbReference type="GeneID" id="7842578"/>
<dbReference type="GO" id="GO:0010484">
    <property type="term" value="F:histone H3 acetyltransferase activity"/>
    <property type="evidence" value="ECO:0007669"/>
    <property type="project" value="TreeGrafter"/>
</dbReference>
<dbReference type="OrthoDB" id="441329at2759"/>
<dbReference type="GO" id="GO:0000123">
    <property type="term" value="C:histone acetyltransferase complex"/>
    <property type="evidence" value="ECO:0007669"/>
    <property type="project" value="TreeGrafter"/>
</dbReference>
<dbReference type="InParanoid" id="Q23DM7"/>
<feature type="compositionally biased region" description="Basic and acidic residues" evidence="2">
    <location>
        <begin position="559"/>
        <end position="599"/>
    </location>
</feature>
<dbReference type="Gene3D" id="3.30.310.210">
    <property type="match status" value="1"/>
</dbReference>
<evidence type="ECO:0000313" key="5">
    <source>
        <dbReference type="Proteomes" id="UP000009168"/>
    </source>
</evidence>
<dbReference type="GO" id="GO:0045944">
    <property type="term" value="P:positive regulation of transcription by RNA polymerase II"/>
    <property type="evidence" value="ECO:0007669"/>
    <property type="project" value="TreeGrafter"/>
</dbReference>
<dbReference type="Pfam" id="PF00013">
    <property type="entry name" value="KH_1"/>
    <property type="match status" value="2"/>
</dbReference>
<feature type="compositionally biased region" description="Low complexity" evidence="2">
    <location>
        <begin position="501"/>
        <end position="558"/>
    </location>
</feature>
<dbReference type="SUPFAM" id="SSF54791">
    <property type="entry name" value="Eukaryotic type KH-domain (KH-domain type I)"/>
    <property type="match status" value="2"/>
</dbReference>
<dbReference type="HOGENOM" id="CLU_377925_0_0_1"/>
<feature type="compositionally biased region" description="Low complexity" evidence="2">
    <location>
        <begin position="39"/>
        <end position="56"/>
    </location>
</feature>
<organism evidence="4 5">
    <name type="scientific">Tetrahymena thermophila (strain SB210)</name>
    <dbReference type="NCBI Taxonomy" id="312017"/>
    <lineage>
        <taxon>Eukaryota</taxon>
        <taxon>Sar</taxon>
        <taxon>Alveolata</taxon>
        <taxon>Ciliophora</taxon>
        <taxon>Intramacronucleata</taxon>
        <taxon>Oligohymenophorea</taxon>
        <taxon>Hymenostomatida</taxon>
        <taxon>Tetrahymenina</taxon>
        <taxon>Tetrahymenidae</taxon>
        <taxon>Tetrahymena</taxon>
    </lineage>
</organism>
<dbReference type="Gene3D" id="3.30.1370.10">
    <property type="entry name" value="K Homology domain, type 1"/>
    <property type="match status" value="1"/>
</dbReference>
<evidence type="ECO:0000256" key="1">
    <source>
        <dbReference type="PROSITE-ProRule" id="PRU00117"/>
    </source>
</evidence>
<keyword evidence="1" id="KW-0694">RNA-binding</keyword>
<accession>Q23DM7</accession>
<evidence type="ECO:0000256" key="2">
    <source>
        <dbReference type="SAM" id="MobiDB-lite"/>
    </source>
</evidence>
<dbReference type="InterPro" id="IPR037800">
    <property type="entry name" value="GCN5"/>
</dbReference>
<dbReference type="PANTHER" id="PTHR45750:SF3">
    <property type="entry name" value="HISTONE ACETYLTRANSFERASE"/>
    <property type="match status" value="1"/>
</dbReference>
<feature type="compositionally biased region" description="Polar residues" evidence="2">
    <location>
        <begin position="1"/>
        <end position="10"/>
    </location>
</feature>
<feature type="compositionally biased region" description="Basic and acidic residues" evidence="2">
    <location>
        <begin position="628"/>
        <end position="657"/>
    </location>
</feature>
<keyword evidence="5" id="KW-1185">Reference proteome</keyword>
<protein>
    <submittedName>
        <fullName evidence="4">KH domain protein</fullName>
    </submittedName>
</protein>
<feature type="domain" description="K Homology" evidence="3">
    <location>
        <begin position="174"/>
        <end position="244"/>
    </location>
</feature>
<dbReference type="AlphaFoldDB" id="Q23DM7"/>